<organism evidence="1 2">
    <name type="scientific">Cymbomonas tetramitiformis</name>
    <dbReference type="NCBI Taxonomy" id="36881"/>
    <lineage>
        <taxon>Eukaryota</taxon>
        <taxon>Viridiplantae</taxon>
        <taxon>Chlorophyta</taxon>
        <taxon>Pyramimonadophyceae</taxon>
        <taxon>Pyramimonadales</taxon>
        <taxon>Pyramimonadaceae</taxon>
        <taxon>Cymbomonas</taxon>
    </lineage>
</organism>
<keyword evidence="2" id="KW-1185">Reference proteome</keyword>
<sequence length="119" mass="12922">MWGLTDPHADTNGLCPWAVGEPQQPAAFPFRPHALTDSLPDPLDVLEESELDDCPSADDDGPLNPTAFAIAADGNDDDEECWPALADTPLRACGVHIIVEMRVFTYHLSTPDGNRNLKI</sequence>
<protein>
    <submittedName>
        <fullName evidence="1">Uncharacterized protein</fullName>
    </submittedName>
</protein>
<dbReference type="AlphaFoldDB" id="A0AAE0FNP2"/>
<reference evidence="1 2" key="1">
    <citation type="journal article" date="2015" name="Genome Biol. Evol.">
        <title>Comparative Genomics of a Bacterivorous Green Alga Reveals Evolutionary Causalities and Consequences of Phago-Mixotrophic Mode of Nutrition.</title>
        <authorList>
            <person name="Burns J.A."/>
            <person name="Paasch A."/>
            <person name="Narechania A."/>
            <person name="Kim E."/>
        </authorList>
    </citation>
    <scope>NUCLEOTIDE SEQUENCE [LARGE SCALE GENOMIC DNA]</scope>
    <source>
        <strain evidence="1 2">PLY_AMNH</strain>
    </source>
</reference>
<accession>A0AAE0FNP2</accession>
<gene>
    <name evidence="1" type="ORF">CYMTET_27974</name>
</gene>
<evidence type="ECO:0000313" key="2">
    <source>
        <dbReference type="Proteomes" id="UP001190700"/>
    </source>
</evidence>
<comment type="caution">
    <text evidence="1">The sequence shown here is derived from an EMBL/GenBank/DDBJ whole genome shotgun (WGS) entry which is preliminary data.</text>
</comment>
<evidence type="ECO:0000313" key="1">
    <source>
        <dbReference type="EMBL" id="KAK3263201.1"/>
    </source>
</evidence>
<name>A0AAE0FNP2_9CHLO</name>
<dbReference type="EMBL" id="LGRX02015641">
    <property type="protein sequence ID" value="KAK3263201.1"/>
    <property type="molecule type" value="Genomic_DNA"/>
</dbReference>
<dbReference type="Proteomes" id="UP001190700">
    <property type="component" value="Unassembled WGS sequence"/>
</dbReference>
<proteinExistence type="predicted"/>